<evidence type="ECO:0000313" key="1">
    <source>
        <dbReference type="EMBL" id="GAA0381982.1"/>
    </source>
</evidence>
<dbReference type="Proteomes" id="UP001500063">
    <property type="component" value="Unassembled WGS sequence"/>
</dbReference>
<evidence type="ECO:0000313" key="2">
    <source>
        <dbReference type="Proteomes" id="UP001500063"/>
    </source>
</evidence>
<name>A0ABN0Y3H1_9ACTN</name>
<dbReference type="EMBL" id="BAAABW010000043">
    <property type="protein sequence ID" value="GAA0381982.1"/>
    <property type="molecule type" value="Genomic_DNA"/>
</dbReference>
<comment type="caution">
    <text evidence="1">The sequence shown here is derived from an EMBL/GenBank/DDBJ whole genome shotgun (WGS) entry which is preliminary data.</text>
</comment>
<protein>
    <submittedName>
        <fullName evidence="1">Uncharacterized protein</fullName>
    </submittedName>
</protein>
<organism evidence="1 2">
    <name type="scientific">Streptomyces blastmyceticus</name>
    <dbReference type="NCBI Taxonomy" id="68180"/>
    <lineage>
        <taxon>Bacteria</taxon>
        <taxon>Bacillati</taxon>
        <taxon>Actinomycetota</taxon>
        <taxon>Actinomycetes</taxon>
        <taxon>Kitasatosporales</taxon>
        <taxon>Streptomycetaceae</taxon>
        <taxon>Streptomyces</taxon>
    </lineage>
</organism>
<gene>
    <name evidence="1" type="ORF">GCM10010319_70560</name>
</gene>
<keyword evidence="2" id="KW-1185">Reference proteome</keyword>
<accession>A0ABN0Y3H1</accession>
<sequence length="90" mass="9121">MAAARAERAVSVSGEPSHPITVTRSAIVVSLLGLVVAGRGAHTGVGRVRLPRSVRAEGPADGPEWARAVVRAGAPAGRAPGQRQSRKAPA</sequence>
<reference evidence="1 2" key="1">
    <citation type="journal article" date="2019" name="Int. J. Syst. Evol. Microbiol.">
        <title>The Global Catalogue of Microorganisms (GCM) 10K type strain sequencing project: providing services to taxonomists for standard genome sequencing and annotation.</title>
        <authorList>
            <consortium name="The Broad Institute Genomics Platform"/>
            <consortium name="The Broad Institute Genome Sequencing Center for Infectious Disease"/>
            <person name="Wu L."/>
            <person name="Ma J."/>
        </authorList>
    </citation>
    <scope>NUCLEOTIDE SEQUENCE [LARGE SCALE GENOMIC DNA]</scope>
    <source>
        <strain evidence="1 2">JCM 4565</strain>
    </source>
</reference>
<proteinExistence type="predicted"/>